<dbReference type="OrthoDB" id="3199609at2"/>
<keyword evidence="3" id="KW-1185">Reference proteome</keyword>
<dbReference type="RefSeq" id="WP_016309709.1">
    <property type="nucleotide sequence ID" value="NZ_KE159646.1"/>
</dbReference>
<keyword evidence="1" id="KW-0472">Membrane</keyword>
<comment type="caution">
    <text evidence="2">The sequence shown here is derived from an EMBL/GenBank/DDBJ whole genome shotgun (WGS) entry which is preliminary data.</text>
</comment>
<name>R9KXZ1_9ACTN</name>
<dbReference type="Proteomes" id="UP000014204">
    <property type="component" value="Unassembled WGS sequence"/>
</dbReference>
<feature type="transmembrane region" description="Helical" evidence="1">
    <location>
        <begin position="59"/>
        <end position="79"/>
    </location>
</feature>
<proteinExistence type="predicted"/>
<sequence>MNGIEAIALLVTALVVPYVVALIKNKTLTGNKARWIAIGVSVLAGVVTAFVSGIPADPIAWITCIVAAIGAVQLAYSAFKSVGITCGWLDALQGIAKDSDDPLVAAKNQSMKDTAENAAKHAKKNN</sequence>
<feature type="transmembrane region" description="Helical" evidence="1">
    <location>
        <begin position="6"/>
        <end position="23"/>
    </location>
</feature>
<dbReference type="eggNOG" id="ENOG5031UV5">
    <property type="taxonomic scope" value="Bacteria"/>
</dbReference>
<reference evidence="2 3" key="1">
    <citation type="submission" date="2013-04" db="EMBL/GenBank/DDBJ databases">
        <title>The Genome Sequence of Enterorhabdus caecimuris B7.</title>
        <authorList>
            <consortium name="The Broad Institute Genomics Platform"/>
            <consortium name="The Broad Institute Genome Sequencing Center for Infectious Disease"/>
            <person name="Earl A."/>
            <person name="Xavier R."/>
            <person name="Elson C."/>
            <person name="Duck W."/>
            <person name="Walker B."/>
            <person name="Young S."/>
            <person name="Zeng Q."/>
            <person name="Gargeya S."/>
            <person name="Fitzgerald M."/>
            <person name="Haas B."/>
            <person name="Abouelleil A."/>
            <person name="Allen A.W."/>
            <person name="Alvarado L."/>
            <person name="Arachchi H.M."/>
            <person name="Berlin A.M."/>
            <person name="Chapman S.B."/>
            <person name="Gainer-Dewar J."/>
            <person name="Goldberg J."/>
            <person name="Griggs A."/>
            <person name="Gujja S."/>
            <person name="Hansen M."/>
            <person name="Howarth C."/>
            <person name="Imamovic A."/>
            <person name="Ireland A."/>
            <person name="Larimer J."/>
            <person name="McCowan C."/>
            <person name="Murphy C."/>
            <person name="Pearson M."/>
            <person name="Poon T.W."/>
            <person name="Priest M."/>
            <person name="Roberts A."/>
            <person name="Saif S."/>
            <person name="Shea T."/>
            <person name="Sisk P."/>
            <person name="Sykes S."/>
            <person name="Wortman J."/>
            <person name="Nusbaum C."/>
            <person name="Birren B."/>
        </authorList>
    </citation>
    <scope>NUCLEOTIDE SEQUENCE [LARGE SCALE GENOMIC DNA]</scope>
    <source>
        <strain evidence="2 3">B7</strain>
    </source>
</reference>
<accession>R9KXZ1</accession>
<organism evidence="2 3">
    <name type="scientific">Adlercreutzia caecimuris B7</name>
    <dbReference type="NCBI Taxonomy" id="1235794"/>
    <lineage>
        <taxon>Bacteria</taxon>
        <taxon>Bacillati</taxon>
        <taxon>Actinomycetota</taxon>
        <taxon>Coriobacteriia</taxon>
        <taxon>Eggerthellales</taxon>
        <taxon>Eggerthellaceae</taxon>
        <taxon>Adlercreutzia</taxon>
    </lineage>
</organism>
<dbReference type="GeneID" id="82190993"/>
<keyword evidence="1" id="KW-1133">Transmembrane helix</keyword>
<dbReference type="HOGENOM" id="CLU_161897_0_0_11"/>
<gene>
    <name evidence="2" type="ORF">C811_01509</name>
</gene>
<evidence type="ECO:0000313" key="3">
    <source>
        <dbReference type="Proteomes" id="UP000014204"/>
    </source>
</evidence>
<dbReference type="STRING" id="1235794.C811_01509"/>
<dbReference type="EMBL" id="ASSY01000008">
    <property type="protein sequence ID" value="EOS51091.1"/>
    <property type="molecule type" value="Genomic_DNA"/>
</dbReference>
<evidence type="ECO:0000256" key="1">
    <source>
        <dbReference type="SAM" id="Phobius"/>
    </source>
</evidence>
<evidence type="ECO:0000313" key="2">
    <source>
        <dbReference type="EMBL" id="EOS51091.1"/>
    </source>
</evidence>
<keyword evidence="1" id="KW-0812">Transmembrane</keyword>
<feature type="transmembrane region" description="Helical" evidence="1">
    <location>
        <begin position="35"/>
        <end position="53"/>
    </location>
</feature>
<dbReference type="AlphaFoldDB" id="R9KXZ1"/>
<protein>
    <submittedName>
        <fullName evidence="2">Uncharacterized protein</fullName>
    </submittedName>
</protein>